<dbReference type="InterPro" id="IPR038076">
    <property type="entry name" value="MgtE_N_sf"/>
</dbReference>
<name>A0A7C4V560_9DEIN</name>
<dbReference type="Pfam" id="PF03448">
    <property type="entry name" value="MgtE_N"/>
    <property type="match status" value="1"/>
</dbReference>
<gene>
    <name evidence="2" type="ORF">ENK37_01875</name>
</gene>
<reference evidence="2" key="1">
    <citation type="journal article" date="2020" name="mSystems">
        <title>Genome- and Community-Level Interaction Insights into Carbon Utilization and Element Cycling Functions of Hydrothermarchaeota in Hydrothermal Sediment.</title>
        <authorList>
            <person name="Zhou Z."/>
            <person name="Liu Y."/>
            <person name="Xu W."/>
            <person name="Pan J."/>
            <person name="Luo Z.H."/>
            <person name="Li M."/>
        </authorList>
    </citation>
    <scope>NUCLEOTIDE SEQUENCE [LARGE SCALE GENOMIC DNA]</scope>
    <source>
        <strain evidence="2">HyVt-570</strain>
    </source>
</reference>
<dbReference type="GO" id="GO:0016020">
    <property type="term" value="C:membrane"/>
    <property type="evidence" value="ECO:0007669"/>
    <property type="project" value="InterPro"/>
</dbReference>
<dbReference type="InterPro" id="IPR006669">
    <property type="entry name" value="MgtE_transporter"/>
</dbReference>
<dbReference type="EMBL" id="DRPZ01000054">
    <property type="protein sequence ID" value="HGY08791.1"/>
    <property type="molecule type" value="Genomic_DNA"/>
</dbReference>
<accession>A0A7C4V560</accession>
<protein>
    <submittedName>
        <fullName evidence="2">Magnesium transporter</fullName>
    </submittedName>
</protein>
<feature type="non-terminal residue" evidence="2">
    <location>
        <position position="168"/>
    </location>
</feature>
<dbReference type="Gene3D" id="1.25.60.10">
    <property type="entry name" value="MgtE N-terminal domain-like"/>
    <property type="match status" value="1"/>
</dbReference>
<sequence>MRPQVRENLVEELVRALHQGDVALVQTLGERVHPQDILEYWDDLSGEHRYVLLTYLNPDVSAQIFSELDPEEQAEFLETLPQWRVQQILEELDPDDLTDALQAVEEEDPRLARQLKEWLDPKTRAEVEALSAYDEDDAGGLMTPEYVAVRAGMTVDEVLQFLRRAAPD</sequence>
<evidence type="ECO:0000313" key="2">
    <source>
        <dbReference type="EMBL" id="HGY08791.1"/>
    </source>
</evidence>
<dbReference type="Gene3D" id="3.10.580.10">
    <property type="entry name" value="CBS-domain"/>
    <property type="match status" value="1"/>
</dbReference>
<comment type="caution">
    <text evidence="2">The sequence shown here is derived from an EMBL/GenBank/DDBJ whole genome shotgun (WGS) entry which is preliminary data.</text>
</comment>
<feature type="domain" description="Magnesium transporter MgtE intracellular" evidence="1">
    <location>
        <begin position="32"/>
        <end position="138"/>
    </location>
</feature>
<dbReference type="Proteomes" id="UP000885759">
    <property type="component" value="Unassembled WGS sequence"/>
</dbReference>
<dbReference type="SUPFAM" id="SSF158791">
    <property type="entry name" value="MgtE N-terminal domain-like"/>
    <property type="match status" value="1"/>
</dbReference>
<dbReference type="PANTHER" id="PTHR43773:SF1">
    <property type="entry name" value="MAGNESIUM TRANSPORTER MGTE"/>
    <property type="match status" value="1"/>
</dbReference>
<proteinExistence type="predicted"/>
<dbReference type="GO" id="GO:0015095">
    <property type="term" value="F:magnesium ion transmembrane transporter activity"/>
    <property type="evidence" value="ECO:0007669"/>
    <property type="project" value="InterPro"/>
</dbReference>
<dbReference type="SMART" id="SM00924">
    <property type="entry name" value="MgtE_N"/>
    <property type="match status" value="1"/>
</dbReference>
<organism evidence="2">
    <name type="scientific">Oceanithermus profundus</name>
    <dbReference type="NCBI Taxonomy" id="187137"/>
    <lineage>
        <taxon>Bacteria</taxon>
        <taxon>Thermotogati</taxon>
        <taxon>Deinococcota</taxon>
        <taxon>Deinococci</taxon>
        <taxon>Thermales</taxon>
        <taxon>Thermaceae</taxon>
        <taxon>Oceanithermus</taxon>
    </lineage>
</organism>
<dbReference type="InterPro" id="IPR006668">
    <property type="entry name" value="Mg_transptr_MgtE_intracell_dom"/>
</dbReference>
<dbReference type="AlphaFoldDB" id="A0A7C4V560"/>
<dbReference type="PANTHER" id="PTHR43773">
    <property type="entry name" value="MAGNESIUM TRANSPORTER MGTE"/>
    <property type="match status" value="1"/>
</dbReference>
<dbReference type="InterPro" id="IPR046342">
    <property type="entry name" value="CBS_dom_sf"/>
</dbReference>
<evidence type="ECO:0000259" key="1">
    <source>
        <dbReference type="SMART" id="SM00924"/>
    </source>
</evidence>